<reference evidence="1" key="1">
    <citation type="submission" date="2024-05" db="EMBL/GenBank/DDBJ databases">
        <title>Genome Sequences of Four Agar- Degrading Marine Bacteria.</title>
        <authorList>
            <person name="Phillips E.K."/>
            <person name="Shaffer J.C."/>
            <person name="Henson M.W."/>
            <person name="Temperton B."/>
            <person name="Thrash C.J."/>
            <person name="Martin M.O."/>
        </authorList>
    </citation>
    <scope>NUCLEOTIDE SEQUENCE</scope>
    <source>
        <strain evidence="1">EKP203</strain>
    </source>
</reference>
<comment type="caution">
    <text evidence="1">The sequence shown here is derived from an EMBL/GenBank/DDBJ whole genome shotgun (WGS) entry which is preliminary data.</text>
</comment>
<dbReference type="RefSeq" id="WP_289964029.1">
    <property type="nucleotide sequence ID" value="NZ_JAUEOZ010000003.1"/>
</dbReference>
<sequence>MEKNLSELDLALDTLNYKKDAVKGLLAKNLVEIIQQGYHSDLEALCATIEDGNYTLLEILTVVRQKELLPR</sequence>
<protein>
    <submittedName>
        <fullName evidence="1">Uncharacterized protein</fullName>
    </submittedName>
</protein>
<evidence type="ECO:0000313" key="2">
    <source>
        <dbReference type="Proteomes" id="UP001169719"/>
    </source>
</evidence>
<proteinExistence type="predicted"/>
<accession>A0ABT7Y742</accession>
<evidence type="ECO:0000313" key="1">
    <source>
        <dbReference type="EMBL" id="MDN2483869.1"/>
    </source>
</evidence>
<name>A0ABT7Y742_9VIBR</name>
<dbReference type="EMBL" id="JAUEOZ010000003">
    <property type="protein sequence ID" value="MDN2483869.1"/>
    <property type="molecule type" value="Genomic_DNA"/>
</dbReference>
<dbReference type="Proteomes" id="UP001169719">
    <property type="component" value="Unassembled WGS sequence"/>
</dbReference>
<gene>
    <name evidence="1" type="ORF">QWJ08_21175</name>
</gene>
<keyword evidence="2" id="KW-1185">Reference proteome</keyword>
<organism evidence="1 2">
    <name type="scientific">Vibrio agarivorans</name>
    <dbReference type="NCBI Taxonomy" id="153622"/>
    <lineage>
        <taxon>Bacteria</taxon>
        <taxon>Pseudomonadati</taxon>
        <taxon>Pseudomonadota</taxon>
        <taxon>Gammaproteobacteria</taxon>
        <taxon>Vibrionales</taxon>
        <taxon>Vibrionaceae</taxon>
        <taxon>Vibrio</taxon>
    </lineage>
</organism>